<comment type="caution">
    <text evidence="1">The sequence shown here is derived from an EMBL/GenBank/DDBJ whole genome shotgun (WGS) entry which is preliminary data.</text>
</comment>
<evidence type="ECO:0000313" key="1">
    <source>
        <dbReference type="EMBL" id="KYG83604.1"/>
    </source>
</evidence>
<dbReference type="RefSeq" id="WP_068410721.1">
    <property type="nucleotide sequence ID" value="NZ_LRDB01000001.1"/>
</dbReference>
<keyword evidence="2" id="KW-1185">Reference proteome</keyword>
<dbReference type="OrthoDB" id="676083at2"/>
<sequence length="185" mass="21290">MKRLFKILVSVLAIFLVAIVLVPNAFIDTVSFFDVELRNSSKYYSSIDGKKGWKRLDVGPFTVDIPDDFRYIKRNSSDGIIGDIKGRGTRIYFNHGSFIGYVTNLQESDINQNNYSFSSDTVNNTIRLLAIPKNGGSMSIQVEDYTEEKFEDEWRTFYGVEMMISSKTYDEDLVLKIFKTIRLKN</sequence>
<reference evidence="1 2" key="1">
    <citation type="submission" date="2016-01" db="EMBL/GenBank/DDBJ databases">
        <title>Genome sequencing of Roseivirga echinicomitans KMM 6058.</title>
        <authorList>
            <person name="Selvaratnam C."/>
            <person name="Thevarajoo S."/>
            <person name="Goh K.M."/>
            <person name="Ee R."/>
            <person name="Chan K.-G."/>
            <person name="Chong C.S."/>
        </authorList>
    </citation>
    <scope>NUCLEOTIDE SEQUENCE [LARGE SCALE GENOMIC DNA]</scope>
    <source>
        <strain evidence="1 2">KMM 6058</strain>
    </source>
</reference>
<accession>A0A150XY73</accession>
<name>A0A150XY73_9BACT</name>
<dbReference type="Proteomes" id="UP000075615">
    <property type="component" value="Unassembled WGS sequence"/>
</dbReference>
<dbReference type="EMBL" id="LRDB01000001">
    <property type="protein sequence ID" value="KYG83604.1"/>
    <property type="molecule type" value="Genomic_DNA"/>
</dbReference>
<gene>
    <name evidence="1" type="ORF">AWN68_02025</name>
</gene>
<organism evidence="1 2">
    <name type="scientific">Roseivirga echinicomitans</name>
    <dbReference type="NCBI Taxonomy" id="296218"/>
    <lineage>
        <taxon>Bacteria</taxon>
        <taxon>Pseudomonadati</taxon>
        <taxon>Bacteroidota</taxon>
        <taxon>Cytophagia</taxon>
        <taxon>Cytophagales</taxon>
        <taxon>Roseivirgaceae</taxon>
        <taxon>Roseivirga</taxon>
    </lineage>
</organism>
<evidence type="ECO:0000313" key="2">
    <source>
        <dbReference type="Proteomes" id="UP000075615"/>
    </source>
</evidence>
<dbReference type="AlphaFoldDB" id="A0A150XY73"/>
<proteinExistence type="predicted"/>
<protein>
    <submittedName>
        <fullName evidence="1">Uncharacterized protein</fullName>
    </submittedName>
</protein>